<organism evidence="5 6">
    <name type="scientific">Vagococcus bubulae</name>
    <dbReference type="NCBI Taxonomy" id="1977868"/>
    <lineage>
        <taxon>Bacteria</taxon>
        <taxon>Bacillati</taxon>
        <taxon>Bacillota</taxon>
        <taxon>Bacilli</taxon>
        <taxon>Lactobacillales</taxon>
        <taxon>Enterococcaceae</taxon>
        <taxon>Vagococcus</taxon>
    </lineage>
</organism>
<dbReference type="InterPro" id="IPR036390">
    <property type="entry name" value="WH_DNA-bd_sf"/>
</dbReference>
<dbReference type="Gene3D" id="1.10.10.10">
    <property type="entry name" value="Winged helix-like DNA-binding domain superfamily/Winged helix DNA-binding domain"/>
    <property type="match status" value="1"/>
</dbReference>
<dbReference type="PROSITE" id="PS50949">
    <property type="entry name" value="HTH_GNTR"/>
    <property type="match status" value="1"/>
</dbReference>
<keyword evidence="2" id="KW-0238">DNA-binding</keyword>
<dbReference type="EMBL" id="NGJT01000004">
    <property type="protein sequence ID" value="RST95303.1"/>
    <property type="molecule type" value="Genomic_DNA"/>
</dbReference>
<evidence type="ECO:0000259" key="4">
    <source>
        <dbReference type="PROSITE" id="PS50949"/>
    </source>
</evidence>
<dbReference type="AlphaFoldDB" id="A0A429ZNM7"/>
<proteinExistence type="predicted"/>
<dbReference type="InterPro" id="IPR036388">
    <property type="entry name" value="WH-like_DNA-bd_sf"/>
</dbReference>
<dbReference type="Proteomes" id="UP000288490">
    <property type="component" value="Unassembled WGS sequence"/>
</dbReference>
<feature type="domain" description="HTH gntR-type" evidence="4">
    <location>
        <begin position="10"/>
        <end position="77"/>
    </location>
</feature>
<keyword evidence="3" id="KW-0804">Transcription</keyword>
<dbReference type="SUPFAM" id="SSF46785">
    <property type="entry name" value="Winged helix' DNA-binding domain"/>
    <property type="match status" value="1"/>
</dbReference>
<keyword evidence="6" id="KW-1185">Reference proteome</keyword>
<evidence type="ECO:0000313" key="5">
    <source>
        <dbReference type="EMBL" id="RST95303.1"/>
    </source>
</evidence>
<evidence type="ECO:0000256" key="3">
    <source>
        <dbReference type="ARBA" id="ARBA00023163"/>
    </source>
</evidence>
<reference evidence="5 6" key="1">
    <citation type="submission" date="2017-05" db="EMBL/GenBank/DDBJ databases">
        <title>Vagococcus spp. assemblies.</title>
        <authorList>
            <person name="Gulvik C.A."/>
        </authorList>
    </citation>
    <scope>NUCLEOTIDE SEQUENCE [LARGE SCALE GENOMIC DNA]</scope>
    <source>
        <strain evidence="5 6">SS1994</strain>
    </source>
</reference>
<accession>A0A429ZNM7</accession>
<dbReference type="GO" id="GO:0003700">
    <property type="term" value="F:DNA-binding transcription factor activity"/>
    <property type="evidence" value="ECO:0007669"/>
    <property type="project" value="InterPro"/>
</dbReference>
<protein>
    <recommendedName>
        <fullName evidence="4">HTH gntR-type domain-containing protein</fullName>
    </recommendedName>
</protein>
<evidence type="ECO:0000256" key="1">
    <source>
        <dbReference type="ARBA" id="ARBA00023015"/>
    </source>
</evidence>
<sequence>MFRMVRVRKGKTQKLVYEYVKKQIETDTWLNGYHIVEQDLANELQVSRTPIRSAIDQLIDEKYLRKEANRGVVVKKERISNKEFMERTQLIELLCSHYLFQLQIKEYLIDDQSFLPLEDLEKQSSDKEYHYDLFWRKFLSPLSNELMKLTILTQIASIKLVDFPNVSVEFLYDETYKLSQKLPMLLLEKKFEVARKEIRVYINRLNLELIDQQI</sequence>
<evidence type="ECO:0000313" key="6">
    <source>
        <dbReference type="Proteomes" id="UP000288490"/>
    </source>
</evidence>
<dbReference type="InterPro" id="IPR000524">
    <property type="entry name" value="Tscrpt_reg_HTH_GntR"/>
</dbReference>
<comment type="caution">
    <text evidence="5">The sequence shown here is derived from an EMBL/GenBank/DDBJ whole genome shotgun (WGS) entry which is preliminary data.</text>
</comment>
<gene>
    <name evidence="5" type="ORF">CBF36_03455</name>
</gene>
<dbReference type="Pfam" id="PF00392">
    <property type="entry name" value="GntR"/>
    <property type="match status" value="1"/>
</dbReference>
<keyword evidence="1" id="KW-0805">Transcription regulation</keyword>
<dbReference type="GO" id="GO:0003677">
    <property type="term" value="F:DNA binding"/>
    <property type="evidence" value="ECO:0007669"/>
    <property type="project" value="UniProtKB-KW"/>
</dbReference>
<evidence type="ECO:0000256" key="2">
    <source>
        <dbReference type="ARBA" id="ARBA00023125"/>
    </source>
</evidence>
<name>A0A429ZNM7_9ENTE</name>
<dbReference type="SMART" id="SM00345">
    <property type="entry name" value="HTH_GNTR"/>
    <property type="match status" value="1"/>
</dbReference>